<keyword evidence="4" id="KW-0479">Metal-binding</keyword>
<keyword evidence="5" id="KW-0274">FAD</keyword>
<dbReference type="AlphaFoldDB" id="A0A179D4M2"/>
<comment type="caution">
    <text evidence="10">The sequence shown here is derived from an EMBL/GenBank/DDBJ whole genome shotgun (WGS) entry which is preliminary data.</text>
</comment>
<feature type="domain" description="4Fe-4S ferredoxin-type" evidence="9">
    <location>
        <begin position="583"/>
        <end position="612"/>
    </location>
</feature>
<protein>
    <submittedName>
        <fullName evidence="10">CoB--CoM heterodisulfide reductase subunit A</fullName>
        <ecNumber evidence="10">1.8.98.1</ecNumber>
    </submittedName>
</protein>
<reference evidence="10 11" key="1">
    <citation type="submission" date="2016-04" db="EMBL/GenBank/DDBJ databases">
        <title>Genome analysis of Thermosulfurimonas dismutans, the first thermophilic sulfur-disproportionating bacterium of the phylum Thermodesulfobacteria.</title>
        <authorList>
            <person name="Mardanov A.V."/>
            <person name="Beletsky A.V."/>
            <person name="Kadnikov V.V."/>
            <person name="Slobodkin A.I."/>
            <person name="Ravin N.V."/>
        </authorList>
    </citation>
    <scope>NUCLEOTIDE SEQUENCE [LARGE SCALE GENOMIC DNA]</scope>
    <source>
        <strain evidence="10 11">S95</strain>
    </source>
</reference>
<dbReference type="GO" id="GO:0051912">
    <property type="term" value="F:CoB--CoM heterodisulfide reductase activity"/>
    <property type="evidence" value="ECO:0007669"/>
    <property type="project" value="UniProtKB-EC"/>
</dbReference>
<evidence type="ECO:0000259" key="9">
    <source>
        <dbReference type="PROSITE" id="PS51379"/>
    </source>
</evidence>
<keyword evidence="5" id="KW-0285">Flavoprotein</keyword>
<evidence type="ECO:0000313" key="11">
    <source>
        <dbReference type="Proteomes" id="UP000078390"/>
    </source>
</evidence>
<gene>
    <name evidence="10" type="ORF">TDIS_0912</name>
</gene>
<dbReference type="EC" id="1.8.98.1" evidence="10"/>
<dbReference type="GO" id="GO:0046872">
    <property type="term" value="F:metal ion binding"/>
    <property type="evidence" value="ECO:0007669"/>
    <property type="project" value="UniProtKB-KW"/>
</dbReference>
<dbReference type="InterPro" id="IPR036188">
    <property type="entry name" value="FAD/NAD-bd_sf"/>
</dbReference>
<dbReference type="Proteomes" id="UP000078390">
    <property type="component" value="Unassembled WGS sequence"/>
</dbReference>
<dbReference type="Pfam" id="PF13237">
    <property type="entry name" value="Fer4_10"/>
    <property type="match status" value="1"/>
</dbReference>
<feature type="domain" description="4Fe-4S ferredoxin-type" evidence="9">
    <location>
        <begin position="554"/>
        <end position="580"/>
    </location>
</feature>
<dbReference type="PROSITE" id="PS00198">
    <property type="entry name" value="4FE4S_FER_1"/>
    <property type="match status" value="2"/>
</dbReference>
<dbReference type="InterPro" id="IPR039650">
    <property type="entry name" value="HdrA-like"/>
</dbReference>
<dbReference type="OrthoDB" id="9758544at2"/>
<dbReference type="Pfam" id="PF12797">
    <property type="entry name" value="Fer4_2"/>
    <property type="match status" value="1"/>
</dbReference>
<dbReference type="Gene3D" id="3.50.50.60">
    <property type="entry name" value="FAD/NAD(P)-binding domain"/>
    <property type="match status" value="1"/>
</dbReference>
<dbReference type="RefSeq" id="WP_068669767.1">
    <property type="nucleotide sequence ID" value="NZ_LWLG01000004.1"/>
</dbReference>
<comment type="similarity">
    <text evidence="2">Belongs to the HdrA family.</text>
</comment>
<dbReference type="PROSITE" id="PS51379">
    <property type="entry name" value="4FE4S_FER_2"/>
    <property type="match status" value="4"/>
</dbReference>
<dbReference type="STRING" id="999894.TDIS_0912"/>
<keyword evidence="7" id="KW-0408">Iron</keyword>
<keyword evidence="6 10" id="KW-0560">Oxidoreductase</keyword>
<organism evidence="10 11">
    <name type="scientific">Thermosulfurimonas dismutans</name>
    <dbReference type="NCBI Taxonomy" id="999894"/>
    <lineage>
        <taxon>Bacteria</taxon>
        <taxon>Pseudomonadati</taxon>
        <taxon>Thermodesulfobacteriota</taxon>
        <taxon>Thermodesulfobacteria</taxon>
        <taxon>Thermodesulfobacteriales</taxon>
        <taxon>Thermodesulfobacteriaceae</taxon>
        <taxon>Thermosulfurimonas</taxon>
    </lineage>
</organism>
<evidence type="ECO:0000313" key="10">
    <source>
        <dbReference type="EMBL" id="OAQ20986.1"/>
    </source>
</evidence>
<evidence type="ECO:0000256" key="1">
    <source>
        <dbReference type="ARBA" id="ARBA00001974"/>
    </source>
</evidence>
<dbReference type="EMBL" id="LWLG01000004">
    <property type="protein sequence ID" value="OAQ20986.1"/>
    <property type="molecule type" value="Genomic_DNA"/>
</dbReference>
<evidence type="ECO:0000256" key="7">
    <source>
        <dbReference type="ARBA" id="ARBA00023004"/>
    </source>
</evidence>
<dbReference type="PANTHER" id="PTHR43498:SF1">
    <property type="entry name" value="COB--COM HETERODISULFIDE REDUCTASE IRON-SULFUR SUBUNIT A"/>
    <property type="match status" value="1"/>
</dbReference>
<keyword evidence="11" id="KW-1185">Reference proteome</keyword>
<dbReference type="GO" id="GO:0051539">
    <property type="term" value="F:4 iron, 4 sulfur cluster binding"/>
    <property type="evidence" value="ECO:0007669"/>
    <property type="project" value="UniProtKB-KW"/>
</dbReference>
<accession>A0A179D4M2</accession>
<dbReference type="InterPro" id="IPR017900">
    <property type="entry name" value="4Fe4S_Fe_S_CS"/>
</dbReference>
<dbReference type="SUPFAM" id="SSF51905">
    <property type="entry name" value="FAD/NAD(P)-binding domain"/>
    <property type="match status" value="1"/>
</dbReference>
<keyword evidence="8" id="KW-0411">Iron-sulfur</keyword>
<dbReference type="InterPro" id="IPR017896">
    <property type="entry name" value="4Fe4S_Fe-S-bd"/>
</dbReference>
<evidence type="ECO:0000256" key="2">
    <source>
        <dbReference type="ARBA" id="ARBA00006561"/>
    </source>
</evidence>
<sequence>MKVSIFLCECGGNISDRINLKKLSTKLQEDVNLDVHIHPFLCSPKGQVALVQKLKKGTKVLIGACSPHLHGETFKTLLAEIGIHTFQIVAIREEAAWTDGNTPEEKALRLIKGALKALKGMVPPQIQESLIVPNLMVIGGGIAGIVAAIKAAQEGIPVYLIEKEPFVGGKAVFLDRLYPRFECASCVISPKLSTLLHEKRVQIITQARIVKITGLPGKYEVELEIRPRYVDLQKCNGCGKCLEACPLNPPAIAFHNPHPVPRVPVINPFACLRLKGQTCRRCQRACPQKAINFKATFQRTNLQVGGFIVATGFRPYPVEKISFYGYQRLPGVWTLFDLEKKFTFGEELLGINDRPPQRVAIVHCAGSRDRRHLPYCSEICCGLALKAALRIKEVLGAEVYNFYLDLRLKGKEGEELYDRVREAGVKFIRGRVAEISDVPFNRKDKGRLLVLAEDTLLSKKVKLAVDMVVLVPGFIPEFGSREIGNLLGLCTDSLGFFEARESKTSPVETVRKAVWLAGATSGPKDISESVISAEAAALEAISFLKKGKHLFETDLVTWQKERCGRCYLCVETCPYQAIRPIGDQIKIHSEFCTACGLCVTACPSRALEFRPLGIEAFKGQVEEILA</sequence>
<dbReference type="Gene3D" id="3.30.70.20">
    <property type="match status" value="2"/>
</dbReference>
<evidence type="ECO:0000256" key="5">
    <source>
        <dbReference type="ARBA" id="ARBA00022827"/>
    </source>
</evidence>
<name>A0A179D4M2_9BACT</name>
<feature type="domain" description="4Fe-4S ferredoxin-type" evidence="9">
    <location>
        <begin position="226"/>
        <end position="257"/>
    </location>
</feature>
<comment type="cofactor">
    <cofactor evidence="1">
        <name>FAD</name>
        <dbReference type="ChEBI" id="CHEBI:57692"/>
    </cofactor>
</comment>
<proteinExistence type="inferred from homology"/>
<evidence type="ECO:0000256" key="6">
    <source>
        <dbReference type="ARBA" id="ARBA00023002"/>
    </source>
</evidence>
<keyword evidence="3" id="KW-0004">4Fe-4S</keyword>
<evidence type="ECO:0000256" key="4">
    <source>
        <dbReference type="ARBA" id="ARBA00022723"/>
    </source>
</evidence>
<evidence type="ECO:0000256" key="8">
    <source>
        <dbReference type="ARBA" id="ARBA00023014"/>
    </source>
</evidence>
<evidence type="ECO:0000256" key="3">
    <source>
        <dbReference type="ARBA" id="ARBA00022485"/>
    </source>
</evidence>
<dbReference type="SUPFAM" id="SSF54862">
    <property type="entry name" value="4Fe-4S ferredoxins"/>
    <property type="match status" value="1"/>
</dbReference>
<feature type="domain" description="4Fe-4S ferredoxin-type" evidence="9">
    <location>
        <begin position="262"/>
        <end position="296"/>
    </location>
</feature>
<dbReference type="Pfam" id="PF12831">
    <property type="entry name" value="FAD_oxidored"/>
    <property type="match status" value="1"/>
</dbReference>
<dbReference type="PANTHER" id="PTHR43498">
    <property type="entry name" value="FERREDOXIN:COB-COM HETERODISULFIDE REDUCTASE SUBUNIT A"/>
    <property type="match status" value="1"/>
</dbReference>